<evidence type="ECO:0000313" key="3">
    <source>
        <dbReference type="Proteomes" id="UP000054099"/>
    </source>
</evidence>
<dbReference type="Gene3D" id="3.40.630.30">
    <property type="match status" value="1"/>
</dbReference>
<dbReference type="CDD" id="cd04301">
    <property type="entry name" value="NAT_SF"/>
    <property type="match status" value="1"/>
</dbReference>
<dbReference type="SUPFAM" id="SSF55729">
    <property type="entry name" value="Acyl-CoA N-acyltransferases (Nat)"/>
    <property type="match status" value="1"/>
</dbReference>
<reference evidence="2 3" key="1">
    <citation type="journal article" date="2014" name="Antonie Van Leeuwenhoek">
        <title>Fictibacillus enclensis sp. nov., isolated from marine sediment.</title>
        <authorList>
            <person name="Dastager S.G."/>
            <person name="Mawlankar R."/>
            <person name="Srinivasan K."/>
            <person name="Tang S.K."/>
            <person name="Lee J.C."/>
            <person name="Ramana V.V."/>
            <person name="Shouche Y.S."/>
        </authorList>
    </citation>
    <scope>NUCLEOTIDE SEQUENCE [LARGE SCALE GENOMIC DNA]</scope>
    <source>
        <strain evidence="2 3">NIO-1003</strain>
    </source>
</reference>
<dbReference type="PROSITE" id="PS51186">
    <property type="entry name" value="GNAT"/>
    <property type="match status" value="1"/>
</dbReference>
<dbReference type="Pfam" id="PF00583">
    <property type="entry name" value="Acetyltransf_1"/>
    <property type="match status" value="1"/>
</dbReference>
<dbReference type="OrthoDB" id="948250at2"/>
<dbReference type="InterPro" id="IPR000182">
    <property type="entry name" value="GNAT_dom"/>
</dbReference>
<name>A0A0V8JC11_9BACL</name>
<dbReference type="EMBL" id="LNQN01000001">
    <property type="protein sequence ID" value="KSU84531.1"/>
    <property type="molecule type" value="Genomic_DNA"/>
</dbReference>
<dbReference type="Proteomes" id="UP000054099">
    <property type="component" value="Unassembled WGS sequence"/>
</dbReference>
<keyword evidence="2" id="KW-0808">Transferase</keyword>
<organism evidence="2 3">
    <name type="scientific">Fictibacillus enclensis</name>
    <dbReference type="NCBI Taxonomy" id="1017270"/>
    <lineage>
        <taxon>Bacteria</taxon>
        <taxon>Bacillati</taxon>
        <taxon>Bacillota</taxon>
        <taxon>Bacilli</taxon>
        <taxon>Bacillales</taxon>
        <taxon>Fictibacillaceae</taxon>
        <taxon>Fictibacillus</taxon>
    </lineage>
</organism>
<comment type="caution">
    <text evidence="2">The sequence shown here is derived from an EMBL/GenBank/DDBJ whole genome shotgun (WGS) entry which is preliminary data.</text>
</comment>
<protein>
    <submittedName>
        <fullName evidence="2">GNAT family acetyltransferase</fullName>
    </submittedName>
</protein>
<gene>
    <name evidence="2" type="ORF">AS030_03010</name>
</gene>
<dbReference type="RefSeq" id="WP_061968230.1">
    <property type="nucleotide sequence ID" value="NZ_FMAV01000001.1"/>
</dbReference>
<dbReference type="InterPro" id="IPR016181">
    <property type="entry name" value="Acyl_CoA_acyltransferase"/>
</dbReference>
<dbReference type="AlphaFoldDB" id="A0A0V8JC11"/>
<evidence type="ECO:0000259" key="1">
    <source>
        <dbReference type="PROSITE" id="PS51186"/>
    </source>
</evidence>
<evidence type="ECO:0000313" key="2">
    <source>
        <dbReference type="EMBL" id="KSU84531.1"/>
    </source>
</evidence>
<keyword evidence="3" id="KW-1185">Reference proteome</keyword>
<feature type="domain" description="N-acetyltransferase" evidence="1">
    <location>
        <begin position="15"/>
        <end position="181"/>
    </location>
</feature>
<proteinExistence type="predicted"/>
<dbReference type="PANTHER" id="PTHR43415:SF3">
    <property type="entry name" value="GNAT-FAMILY ACETYLTRANSFERASE"/>
    <property type="match status" value="1"/>
</dbReference>
<dbReference type="GO" id="GO:0016747">
    <property type="term" value="F:acyltransferase activity, transferring groups other than amino-acyl groups"/>
    <property type="evidence" value="ECO:0007669"/>
    <property type="project" value="InterPro"/>
</dbReference>
<dbReference type="PANTHER" id="PTHR43415">
    <property type="entry name" value="SPERMIDINE N(1)-ACETYLTRANSFERASE"/>
    <property type="match status" value="1"/>
</dbReference>
<sequence>MKIDPKECSVRDIKYIIRSAKEHDAKSLSEARVQIDGETENMDREQGEGYIDEAGFLSIIKKDTEALNHLFLVADVDGRIAGFARCEGSPLRRLSHKVEFGVCVLKEFWGYGIGKMFLQETINWADAQDIKKISLSVLETNTKAIALYEKLGFETEGVLKYDKRLSNGNYYNTILMGKLLNH</sequence>
<accession>A0A0V8JC11</accession>